<protein>
    <submittedName>
        <fullName evidence="2">Uncharacterized protein</fullName>
    </submittedName>
</protein>
<name>A0A843WBH6_COLES</name>
<sequence>MILIDVLDGVLYNDLRRGPQSFFFTAHGTNGAQRGPAYAHDEQRKISTLKSLGEGSSAGVYESVGEHPLESRSERARERDSESVFSQGALDGRGGFFLALPLYL</sequence>
<evidence type="ECO:0000313" key="2">
    <source>
        <dbReference type="EMBL" id="MQM01524.1"/>
    </source>
</evidence>
<reference evidence="2" key="1">
    <citation type="submission" date="2017-07" db="EMBL/GenBank/DDBJ databases">
        <title>Taro Niue Genome Assembly and Annotation.</title>
        <authorList>
            <person name="Atibalentja N."/>
            <person name="Keating K."/>
            <person name="Fields C.J."/>
        </authorList>
    </citation>
    <scope>NUCLEOTIDE SEQUENCE</scope>
    <source>
        <strain evidence="2">Niue_2</strain>
        <tissue evidence="2">Leaf</tissue>
    </source>
</reference>
<comment type="caution">
    <text evidence="2">The sequence shown here is derived from an EMBL/GenBank/DDBJ whole genome shotgun (WGS) entry which is preliminary data.</text>
</comment>
<dbReference type="Proteomes" id="UP000652761">
    <property type="component" value="Unassembled WGS sequence"/>
</dbReference>
<organism evidence="2 3">
    <name type="scientific">Colocasia esculenta</name>
    <name type="common">Wild taro</name>
    <name type="synonym">Arum esculentum</name>
    <dbReference type="NCBI Taxonomy" id="4460"/>
    <lineage>
        <taxon>Eukaryota</taxon>
        <taxon>Viridiplantae</taxon>
        <taxon>Streptophyta</taxon>
        <taxon>Embryophyta</taxon>
        <taxon>Tracheophyta</taxon>
        <taxon>Spermatophyta</taxon>
        <taxon>Magnoliopsida</taxon>
        <taxon>Liliopsida</taxon>
        <taxon>Araceae</taxon>
        <taxon>Aroideae</taxon>
        <taxon>Colocasieae</taxon>
        <taxon>Colocasia</taxon>
    </lineage>
</organism>
<gene>
    <name evidence="2" type="ORF">Taro_034282</name>
</gene>
<proteinExistence type="predicted"/>
<feature type="compositionally biased region" description="Basic and acidic residues" evidence="1">
    <location>
        <begin position="64"/>
        <end position="82"/>
    </location>
</feature>
<dbReference type="EMBL" id="NMUH01002691">
    <property type="protein sequence ID" value="MQM01524.1"/>
    <property type="molecule type" value="Genomic_DNA"/>
</dbReference>
<evidence type="ECO:0000313" key="3">
    <source>
        <dbReference type="Proteomes" id="UP000652761"/>
    </source>
</evidence>
<dbReference type="AlphaFoldDB" id="A0A843WBH6"/>
<keyword evidence="3" id="KW-1185">Reference proteome</keyword>
<feature type="region of interest" description="Disordered" evidence="1">
    <location>
        <begin position="56"/>
        <end position="84"/>
    </location>
</feature>
<accession>A0A843WBH6</accession>
<evidence type="ECO:0000256" key="1">
    <source>
        <dbReference type="SAM" id="MobiDB-lite"/>
    </source>
</evidence>